<comment type="catalytic activity">
    <reaction evidence="11 12">
        <text>L-aspartate 4-semialdehyde + pyruvate = (2S,4S)-4-hydroxy-2,3,4,5-tetrahydrodipicolinate + H2O + H(+)</text>
        <dbReference type="Rhea" id="RHEA:34171"/>
        <dbReference type="ChEBI" id="CHEBI:15361"/>
        <dbReference type="ChEBI" id="CHEBI:15377"/>
        <dbReference type="ChEBI" id="CHEBI:15378"/>
        <dbReference type="ChEBI" id="CHEBI:67139"/>
        <dbReference type="ChEBI" id="CHEBI:537519"/>
        <dbReference type="EC" id="4.3.3.7"/>
    </reaction>
</comment>
<feature type="active site" description="Proton donor/acceptor" evidence="12 14">
    <location>
        <position position="139"/>
    </location>
</feature>
<dbReference type="KEGG" id="ftj:FTUN_3939"/>
<dbReference type="PROSITE" id="PS00666">
    <property type="entry name" value="DHDPS_2"/>
    <property type="match status" value="1"/>
</dbReference>
<protein>
    <recommendedName>
        <fullName evidence="4 12">4-hydroxy-tetrahydrodipicolinate synthase</fullName>
        <shortName evidence="12">HTPA synthase</shortName>
        <ecNumber evidence="4 12">4.3.3.7</ecNumber>
    </recommendedName>
</protein>
<name>A0A6M5YTX5_9BACT</name>
<keyword evidence="8 12" id="KW-0457">Lysine biosynthesis</keyword>
<dbReference type="InterPro" id="IPR020625">
    <property type="entry name" value="Schiff_base-form_aldolases_AS"/>
</dbReference>
<dbReference type="Pfam" id="PF00701">
    <property type="entry name" value="DHDPS"/>
    <property type="match status" value="1"/>
</dbReference>
<gene>
    <name evidence="12" type="primary">dapA</name>
    <name evidence="16" type="ORF">FTUN_3939</name>
</gene>
<sequence length="299" mass="31862">MVATRGELFAGVTVAIVTPFKNGEVDWDELGKLVDWHCEQGTDALAPCGTTGESPTLTHDENERVVAFVCERARGRTKIMAGTGSNSTAEAVRMTKAAKRAGATGTLQVGPYYNKPTQEGYFRHFAALAEATDLPIVVYNIPGRTASNILPETIARMAEKCPTIVAIKEATGSLDQASQIAALCDLTILSGDDSLTLPLMSIGGKGVVSVVGNIVPRDMMALVRAFAAGKFEDALQWHRKLFPLCRDMLGVATNPTPLKAAMKLLGRGNGEMRLPMCPIDAAGEAKVKQTLINYGLLKA</sequence>
<dbReference type="CDD" id="cd00950">
    <property type="entry name" value="DHDPS"/>
    <property type="match status" value="1"/>
</dbReference>
<dbReference type="RefSeq" id="WP_171471978.1">
    <property type="nucleotide sequence ID" value="NZ_CP053452.2"/>
</dbReference>
<dbReference type="GO" id="GO:0009089">
    <property type="term" value="P:lysine biosynthetic process via diaminopimelate"/>
    <property type="evidence" value="ECO:0007669"/>
    <property type="project" value="UniProtKB-UniRule"/>
</dbReference>
<feature type="site" description="Part of a proton relay during catalysis" evidence="12">
    <location>
        <position position="113"/>
    </location>
</feature>
<evidence type="ECO:0000256" key="6">
    <source>
        <dbReference type="ARBA" id="ARBA00022605"/>
    </source>
</evidence>
<keyword evidence="9 12" id="KW-0456">Lyase</keyword>
<keyword evidence="10 12" id="KW-0704">Schiff base</keyword>
<dbReference type="NCBIfam" id="TIGR00674">
    <property type="entry name" value="dapA"/>
    <property type="match status" value="1"/>
</dbReference>
<comment type="subcellular location">
    <subcellularLocation>
        <location evidence="12">Cytoplasm</location>
    </subcellularLocation>
</comment>
<dbReference type="EC" id="4.3.3.7" evidence="4 12"/>
<evidence type="ECO:0000256" key="3">
    <source>
        <dbReference type="ARBA" id="ARBA00007592"/>
    </source>
</evidence>
<comment type="pathway">
    <text evidence="2 12">Amino-acid biosynthesis; L-lysine biosynthesis via DAP pathway; (S)-tetrahydrodipicolinate from L-aspartate: step 3/4.</text>
</comment>
<evidence type="ECO:0000313" key="16">
    <source>
        <dbReference type="EMBL" id="QJW96382.1"/>
    </source>
</evidence>
<feature type="site" description="Part of a proton relay during catalysis" evidence="12">
    <location>
        <position position="50"/>
    </location>
</feature>
<evidence type="ECO:0000256" key="15">
    <source>
        <dbReference type="PIRSR" id="PIRSR001365-2"/>
    </source>
</evidence>
<dbReference type="PRINTS" id="PR00146">
    <property type="entry name" value="DHPICSNTHASE"/>
</dbReference>
<evidence type="ECO:0000256" key="5">
    <source>
        <dbReference type="ARBA" id="ARBA00022490"/>
    </source>
</evidence>
<comment type="subunit">
    <text evidence="12">Homotetramer; dimer of dimers.</text>
</comment>
<dbReference type="UniPathway" id="UPA00034">
    <property type="reaction ID" value="UER00017"/>
</dbReference>
<keyword evidence="7 12" id="KW-0220">Diaminopimelate biosynthesis</keyword>
<evidence type="ECO:0000256" key="4">
    <source>
        <dbReference type="ARBA" id="ARBA00012086"/>
    </source>
</evidence>
<dbReference type="SUPFAM" id="SSF51569">
    <property type="entry name" value="Aldolase"/>
    <property type="match status" value="1"/>
</dbReference>
<dbReference type="GO" id="GO:0019877">
    <property type="term" value="P:diaminopimelate biosynthetic process"/>
    <property type="evidence" value="ECO:0007669"/>
    <property type="project" value="UniProtKB-UniRule"/>
</dbReference>
<organism evidence="16 17">
    <name type="scientific">Frigoriglobus tundricola</name>
    <dbReference type="NCBI Taxonomy" id="2774151"/>
    <lineage>
        <taxon>Bacteria</taxon>
        <taxon>Pseudomonadati</taxon>
        <taxon>Planctomycetota</taxon>
        <taxon>Planctomycetia</taxon>
        <taxon>Gemmatales</taxon>
        <taxon>Gemmataceae</taxon>
        <taxon>Frigoriglobus</taxon>
    </lineage>
</organism>
<feature type="binding site" evidence="12 15">
    <location>
        <position position="208"/>
    </location>
    <ligand>
        <name>pyruvate</name>
        <dbReference type="ChEBI" id="CHEBI:15361"/>
    </ligand>
</feature>
<evidence type="ECO:0000256" key="14">
    <source>
        <dbReference type="PIRSR" id="PIRSR001365-1"/>
    </source>
</evidence>
<dbReference type="AlphaFoldDB" id="A0A6M5YTX5"/>
<comment type="function">
    <text evidence="1 12">Catalyzes the condensation of (S)-aspartate-beta-semialdehyde [(S)-ASA] and pyruvate to 4-hydroxy-tetrahydrodipicolinate (HTPA).</text>
</comment>
<dbReference type="InterPro" id="IPR013785">
    <property type="entry name" value="Aldolase_TIM"/>
</dbReference>
<evidence type="ECO:0000256" key="10">
    <source>
        <dbReference type="ARBA" id="ARBA00023270"/>
    </source>
</evidence>
<accession>A0A6M5YTX5</accession>
<dbReference type="SMART" id="SM01130">
    <property type="entry name" value="DHDPS"/>
    <property type="match status" value="1"/>
</dbReference>
<dbReference type="InterPro" id="IPR005263">
    <property type="entry name" value="DapA"/>
</dbReference>
<keyword evidence="17" id="KW-1185">Reference proteome</keyword>
<proteinExistence type="inferred from homology"/>
<evidence type="ECO:0000256" key="7">
    <source>
        <dbReference type="ARBA" id="ARBA00022915"/>
    </source>
</evidence>
<evidence type="ECO:0000256" key="8">
    <source>
        <dbReference type="ARBA" id="ARBA00023154"/>
    </source>
</evidence>
<evidence type="ECO:0000313" key="17">
    <source>
        <dbReference type="Proteomes" id="UP000503447"/>
    </source>
</evidence>
<evidence type="ECO:0000256" key="13">
    <source>
        <dbReference type="PIRNR" id="PIRNR001365"/>
    </source>
</evidence>
<evidence type="ECO:0000256" key="11">
    <source>
        <dbReference type="ARBA" id="ARBA00047836"/>
    </source>
</evidence>
<dbReference type="Proteomes" id="UP000503447">
    <property type="component" value="Chromosome"/>
</dbReference>
<dbReference type="GO" id="GO:0005829">
    <property type="term" value="C:cytosol"/>
    <property type="evidence" value="ECO:0007669"/>
    <property type="project" value="TreeGrafter"/>
</dbReference>
<dbReference type="PANTHER" id="PTHR12128:SF66">
    <property type="entry name" value="4-HYDROXY-2-OXOGLUTARATE ALDOLASE, MITOCHONDRIAL"/>
    <property type="match status" value="1"/>
</dbReference>
<evidence type="ECO:0000256" key="2">
    <source>
        <dbReference type="ARBA" id="ARBA00005120"/>
    </source>
</evidence>
<comment type="similarity">
    <text evidence="3 12 13">Belongs to the DapA family.</text>
</comment>
<keyword evidence="5 12" id="KW-0963">Cytoplasm</keyword>
<dbReference type="InterPro" id="IPR002220">
    <property type="entry name" value="DapA-like"/>
</dbReference>
<dbReference type="PIRSF" id="PIRSF001365">
    <property type="entry name" value="DHDPS"/>
    <property type="match status" value="1"/>
</dbReference>
<dbReference type="Gene3D" id="3.20.20.70">
    <property type="entry name" value="Aldolase class I"/>
    <property type="match status" value="1"/>
</dbReference>
<comment type="caution">
    <text evidence="12">Was originally thought to be a dihydrodipicolinate synthase (DHDPS), catalyzing the condensation of (S)-aspartate-beta-semialdehyde [(S)-ASA] and pyruvate to dihydrodipicolinate (DHDP). However, it was shown in E.coli that the product of the enzymatic reaction is not dihydrodipicolinate but in fact (4S)-4-hydroxy-2,3,4,5-tetrahydro-(2S)-dipicolinic acid (HTPA), and that the consecutive dehydration reaction leading to DHDP is not spontaneous but catalyzed by DapB.</text>
</comment>
<dbReference type="GO" id="GO:0008840">
    <property type="term" value="F:4-hydroxy-tetrahydrodipicolinate synthase activity"/>
    <property type="evidence" value="ECO:0007669"/>
    <property type="project" value="UniProtKB-UniRule"/>
</dbReference>
<feature type="binding site" evidence="12 15">
    <location>
        <position position="51"/>
    </location>
    <ligand>
        <name>pyruvate</name>
        <dbReference type="ChEBI" id="CHEBI:15361"/>
    </ligand>
</feature>
<keyword evidence="6 12" id="KW-0028">Amino-acid biosynthesis</keyword>
<evidence type="ECO:0000256" key="1">
    <source>
        <dbReference type="ARBA" id="ARBA00003294"/>
    </source>
</evidence>
<evidence type="ECO:0000256" key="12">
    <source>
        <dbReference type="HAMAP-Rule" id="MF_00418"/>
    </source>
</evidence>
<feature type="active site" description="Schiff-base intermediate with substrate" evidence="12 14">
    <location>
        <position position="168"/>
    </location>
</feature>
<evidence type="ECO:0000256" key="9">
    <source>
        <dbReference type="ARBA" id="ARBA00023239"/>
    </source>
</evidence>
<reference evidence="17" key="1">
    <citation type="submission" date="2020-05" db="EMBL/GenBank/DDBJ databases">
        <title>Frigoriglobus tundricola gen. nov., sp. nov., a psychrotolerant cellulolytic planctomycete of the family Gemmataceae with two divergent copies of 16S rRNA gene.</title>
        <authorList>
            <person name="Kulichevskaya I.S."/>
            <person name="Ivanova A.A."/>
            <person name="Naumoff D.G."/>
            <person name="Beletsky A.V."/>
            <person name="Rijpstra W.I.C."/>
            <person name="Sinninghe Damste J.S."/>
            <person name="Mardanov A.V."/>
            <person name="Ravin N.V."/>
            <person name="Dedysh S.N."/>
        </authorList>
    </citation>
    <scope>NUCLEOTIDE SEQUENCE [LARGE SCALE GENOMIC DNA]</scope>
    <source>
        <strain evidence="17">PL17</strain>
    </source>
</reference>
<dbReference type="PANTHER" id="PTHR12128">
    <property type="entry name" value="DIHYDRODIPICOLINATE SYNTHASE"/>
    <property type="match status" value="1"/>
</dbReference>
<dbReference type="EMBL" id="CP053452">
    <property type="protein sequence ID" value="QJW96382.1"/>
    <property type="molecule type" value="Genomic_DNA"/>
</dbReference>
<dbReference type="HAMAP" id="MF_00418">
    <property type="entry name" value="DapA"/>
    <property type="match status" value="1"/>
</dbReference>